<dbReference type="PROSITE" id="PS00523">
    <property type="entry name" value="SULFATASE_1"/>
    <property type="match status" value="1"/>
</dbReference>
<accession>A0A497E4L3</accession>
<dbReference type="PANTHER" id="PTHR42693">
    <property type="entry name" value="ARYLSULFATASE FAMILY MEMBER"/>
    <property type="match status" value="1"/>
</dbReference>
<dbReference type="InterPro" id="IPR000917">
    <property type="entry name" value="Sulfatase_N"/>
</dbReference>
<dbReference type="SUPFAM" id="SSF53649">
    <property type="entry name" value="Alkaline phosphatase-like"/>
    <property type="match status" value="1"/>
</dbReference>
<proteinExistence type="inferred from homology"/>
<evidence type="ECO:0000256" key="2">
    <source>
        <dbReference type="ARBA" id="ARBA00022723"/>
    </source>
</evidence>
<feature type="domain" description="Sulfatase N-terminal" evidence="5">
    <location>
        <begin position="11"/>
        <end position="319"/>
    </location>
</feature>
<keyword evidence="2" id="KW-0479">Metal-binding</keyword>
<dbReference type="InterPro" id="IPR050738">
    <property type="entry name" value="Sulfatase"/>
</dbReference>
<dbReference type="AlphaFoldDB" id="A0A497E4L3"/>
<dbReference type="GO" id="GO:0046872">
    <property type="term" value="F:metal ion binding"/>
    <property type="evidence" value="ECO:0007669"/>
    <property type="project" value="UniProtKB-KW"/>
</dbReference>
<keyword evidence="3" id="KW-0378">Hydrolase</keyword>
<dbReference type="Gene3D" id="3.40.720.10">
    <property type="entry name" value="Alkaline Phosphatase, subunit A"/>
    <property type="match status" value="1"/>
</dbReference>
<evidence type="ECO:0000256" key="3">
    <source>
        <dbReference type="ARBA" id="ARBA00022801"/>
    </source>
</evidence>
<name>A0A497E4L3_UNCAE</name>
<organism evidence="6 7">
    <name type="scientific">Aerophobetes bacterium</name>
    <dbReference type="NCBI Taxonomy" id="2030807"/>
    <lineage>
        <taxon>Bacteria</taxon>
        <taxon>Candidatus Aerophobota</taxon>
    </lineage>
</organism>
<comment type="caution">
    <text evidence="6">The sequence shown here is derived from an EMBL/GenBank/DDBJ whole genome shotgun (WGS) entry which is preliminary data.</text>
</comment>
<protein>
    <submittedName>
        <fullName evidence="6">Arylsulfatase</fullName>
    </submittedName>
</protein>
<evidence type="ECO:0000313" key="6">
    <source>
        <dbReference type="EMBL" id="RLE09860.1"/>
    </source>
</evidence>
<dbReference type="PROSITE" id="PS00149">
    <property type="entry name" value="SULFATASE_2"/>
    <property type="match status" value="1"/>
</dbReference>
<dbReference type="Proteomes" id="UP000279422">
    <property type="component" value="Unassembled WGS sequence"/>
</dbReference>
<dbReference type="CDD" id="cd16146">
    <property type="entry name" value="ARS_like"/>
    <property type="match status" value="1"/>
</dbReference>
<dbReference type="PANTHER" id="PTHR42693:SF53">
    <property type="entry name" value="ENDO-4-O-SULFATASE"/>
    <property type="match status" value="1"/>
</dbReference>
<keyword evidence="4" id="KW-0106">Calcium</keyword>
<dbReference type="GO" id="GO:0004065">
    <property type="term" value="F:arylsulfatase activity"/>
    <property type="evidence" value="ECO:0007669"/>
    <property type="project" value="TreeGrafter"/>
</dbReference>
<reference evidence="6 7" key="1">
    <citation type="submission" date="2018-06" db="EMBL/GenBank/DDBJ databases">
        <title>Extensive metabolic versatility and redundancy in microbially diverse, dynamic hydrothermal sediments.</title>
        <authorList>
            <person name="Dombrowski N."/>
            <person name="Teske A."/>
            <person name="Baker B.J."/>
        </authorList>
    </citation>
    <scope>NUCLEOTIDE SEQUENCE [LARGE SCALE GENOMIC DNA]</scope>
    <source>
        <strain evidence="6">B47_G16</strain>
    </source>
</reference>
<dbReference type="InterPro" id="IPR017850">
    <property type="entry name" value="Alkaline_phosphatase_core_sf"/>
</dbReference>
<dbReference type="Gene3D" id="3.30.1120.10">
    <property type="match status" value="1"/>
</dbReference>
<dbReference type="InterPro" id="IPR024607">
    <property type="entry name" value="Sulfatase_CS"/>
</dbReference>
<comment type="similarity">
    <text evidence="1">Belongs to the sulfatase family.</text>
</comment>
<evidence type="ECO:0000259" key="5">
    <source>
        <dbReference type="Pfam" id="PF00884"/>
    </source>
</evidence>
<evidence type="ECO:0000313" key="7">
    <source>
        <dbReference type="Proteomes" id="UP000279422"/>
    </source>
</evidence>
<gene>
    <name evidence="6" type="ORF">DRJ00_03135</name>
</gene>
<evidence type="ECO:0000256" key="1">
    <source>
        <dbReference type="ARBA" id="ARBA00008779"/>
    </source>
</evidence>
<evidence type="ECO:0000256" key="4">
    <source>
        <dbReference type="ARBA" id="ARBA00022837"/>
    </source>
</evidence>
<dbReference type="EMBL" id="QMPZ01000026">
    <property type="protein sequence ID" value="RLE09860.1"/>
    <property type="molecule type" value="Genomic_DNA"/>
</dbReference>
<sequence>MSKKVSLRKRPNILFILADDMGYGDFSLFNKGLSHTPALDQLTREGICLTQHYAGSPVCAPSRASLITGRYPHRTGAIDTLEGRGLDRLSLKEVTLADVLKSEGYATGIIGKWHLGALDPRYHPNARGFDEFVGFRGGWQDYYRWRLDYNGVFRKADGRYLTDVFTEEAIKFLRRHKDEPFFLHLTYNAPHFPLQVPEEEVKPFLEKGKFTRGVCLIYGMIQRMDRGIGHILEELRTLKLEKNTILLFTSDNGPQFGGEGQMCTTRFNYDFRGCKGNVYEGGIRVPMILRWPDGFDGGRYVDEMIHFVDWFPTLLAACGLKVPKNIKLDGQNMLPILQGEKKKYQKKRFWQWNRYTPILTSNAAMRDGDWKLVRPPIPETLLVSPADADMDRALKYEPEKFNDICRDPEPERKIPSPPAAQLFNLAEDPFEEKDLAPEYPDKVERMLRELERWFEEVERERRTIKE</sequence>
<dbReference type="Pfam" id="PF00884">
    <property type="entry name" value="Sulfatase"/>
    <property type="match status" value="1"/>
</dbReference>